<reference evidence="4 5" key="1">
    <citation type="journal article" date="2015" name="Genome Biol. Evol.">
        <title>The genome of winter moth (Operophtera brumata) provides a genomic perspective on sexual dimorphism and phenology.</title>
        <authorList>
            <person name="Derks M.F."/>
            <person name="Smit S."/>
            <person name="Salis L."/>
            <person name="Schijlen E."/>
            <person name="Bossers A."/>
            <person name="Mateman C."/>
            <person name="Pijl A.S."/>
            <person name="de Ridder D."/>
            <person name="Groenen M.A."/>
            <person name="Visser M.E."/>
            <person name="Megens H.J."/>
        </authorList>
    </citation>
    <scope>NUCLEOTIDE SEQUENCE [LARGE SCALE GENOMIC DNA]</scope>
    <source>
        <strain evidence="4">WM2013NL</strain>
        <tissue evidence="4">Head and thorax</tissue>
    </source>
</reference>
<protein>
    <submittedName>
        <fullName evidence="4">N-acetyl galactosaminyl transferase 6</fullName>
    </submittedName>
</protein>
<name>A0A0L7K3Z4_OPEBR</name>
<keyword evidence="2" id="KW-0325">Glycoprotein</keyword>
<feature type="non-terminal residue" evidence="4">
    <location>
        <position position="234"/>
    </location>
</feature>
<feature type="non-terminal residue" evidence="4">
    <location>
        <position position="1"/>
    </location>
</feature>
<dbReference type="InterPro" id="IPR001173">
    <property type="entry name" value="Glyco_trans_2-like"/>
</dbReference>
<dbReference type="EMBL" id="JTDY01011208">
    <property type="protein sequence ID" value="KOB57360.1"/>
    <property type="molecule type" value="Genomic_DNA"/>
</dbReference>
<evidence type="ECO:0000313" key="5">
    <source>
        <dbReference type="Proteomes" id="UP000037510"/>
    </source>
</evidence>
<dbReference type="GO" id="GO:0006493">
    <property type="term" value="P:protein O-linked glycosylation"/>
    <property type="evidence" value="ECO:0007669"/>
    <property type="project" value="TreeGrafter"/>
</dbReference>
<dbReference type="STRING" id="104452.A0A0L7K3Z4"/>
<comment type="caution">
    <text evidence="4">The sequence shown here is derived from an EMBL/GenBank/DDBJ whole genome shotgun (WGS) entry which is preliminary data.</text>
</comment>
<dbReference type="PANTHER" id="PTHR11675:SF134">
    <property type="entry name" value="N-ACETYLGALACTOSAMINYLTRANSFERASE 4-RELATED"/>
    <property type="match status" value="1"/>
</dbReference>
<keyword evidence="1" id="KW-1015">Disulfide bond</keyword>
<dbReference type="GO" id="GO:0005794">
    <property type="term" value="C:Golgi apparatus"/>
    <property type="evidence" value="ECO:0007669"/>
    <property type="project" value="TreeGrafter"/>
</dbReference>
<evidence type="ECO:0000256" key="2">
    <source>
        <dbReference type="ARBA" id="ARBA00023180"/>
    </source>
</evidence>
<dbReference type="InterPro" id="IPR029044">
    <property type="entry name" value="Nucleotide-diphossugar_trans"/>
</dbReference>
<dbReference type="AlphaFoldDB" id="A0A0L7K3Z4"/>
<evidence type="ECO:0000256" key="1">
    <source>
        <dbReference type="ARBA" id="ARBA00023157"/>
    </source>
</evidence>
<gene>
    <name evidence="4" type="ORF">OBRU01_25742</name>
</gene>
<accession>A0A0L7K3Z4</accession>
<keyword evidence="5" id="KW-1185">Reference proteome</keyword>
<dbReference type="Gene3D" id="3.90.550.10">
    <property type="entry name" value="Spore Coat Polysaccharide Biosynthesis Protein SpsA, Chain A"/>
    <property type="match status" value="3"/>
</dbReference>
<sequence length="234" mass="26504">SDLYAVNGFNGALSDKIPLNRSLPDIRHYGCKAKMYIESLPTVSVVVPFHNEHWNFLKDKLDKHLAEHMPKVRVIRLARRSGLITARLAGAKEATGDVLLFLDSHTEANHLARHMHKVRVIRLARRSGLIKARLAGAKEATGDVLLFLDSHTEANVNCRLAEDISLQMDKCIPLKNYGNKSSSTWSRSTQPIALHYRTAVCPFIDVVAFDTFEYRAQDEGARGAFDWEFFYKRL</sequence>
<dbReference type="PANTHER" id="PTHR11675">
    <property type="entry name" value="N-ACETYLGALACTOSAMINYLTRANSFERASE"/>
    <property type="match status" value="1"/>
</dbReference>
<proteinExistence type="predicted"/>
<dbReference type="Pfam" id="PF00535">
    <property type="entry name" value="Glycos_transf_2"/>
    <property type="match status" value="2"/>
</dbReference>
<dbReference type="SUPFAM" id="SSF53448">
    <property type="entry name" value="Nucleotide-diphospho-sugar transferases"/>
    <property type="match status" value="2"/>
</dbReference>
<evidence type="ECO:0000259" key="3">
    <source>
        <dbReference type="Pfam" id="PF00535"/>
    </source>
</evidence>
<organism evidence="4 5">
    <name type="scientific">Operophtera brumata</name>
    <name type="common">Winter moth</name>
    <name type="synonym">Phalaena brumata</name>
    <dbReference type="NCBI Taxonomy" id="104452"/>
    <lineage>
        <taxon>Eukaryota</taxon>
        <taxon>Metazoa</taxon>
        <taxon>Ecdysozoa</taxon>
        <taxon>Arthropoda</taxon>
        <taxon>Hexapoda</taxon>
        <taxon>Insecta</taxon>
        <taxon>Pterygota</taxon>
        <taxon>Neoptera</taxon>
        <taxon>Endopterygota</taxon>
        <taxon>Lepidoptera</taxon>
        <taxon>Glossata</taxon>
        <taxon>Ditrysia</taxon>
        <taxon>Geometroidea</taxon>
        <taxon>Geometridae</taxon>
        <taxon>Larentiinae</taxon>
        <taxon>Operophtera</taxon>
    </lineage>
</organism>
<feature type="domain" description="Glycosyltransferase 2-like" evidence="3">
    <location>
        <begin position="114"/>
        <end position="157"/>
    </location>
</feature>
<dbReference type="GO" id="GO:0004653">
    <property type="term" value="F:polypeptide N-acetylgalactosaminyltransferase activity"/>
    <property type="evidence" value="ECO:0007669"/>
    <property type="project" value="TreeGrafter"/>
</dbReference>
<keyword evidence="4" id="KW-0808">Transferase</keyword>
<evidence type="ECO:0000313" key="4">
    <source>
        <dbReference type="EMBL" id="KOB57360.1"/>
    </source>
</evidence>
<feature type="domain" description="Glycosyltransferase 2-like" evidence="3">
    <location>
        <begin position="60"/>
        <end position="109"/>
    </location>
</feature>
<dbReference type="Proteomes" id="UP000037510">
    <property type="component" value="Unassembled WGS sequence"/>
</dbReference>